<comment type="caution">
    <text evidence="3">The sequence shown here is derived from an EMBL/GenBank/DDBJ whole genome shotgun (WGS) entry which is preliminary data.</text>
</comment>
<keyword evidence="4" id="KW-1185">Reference proteome</keyword>
<reference evidence="3 4" key="1">
    <citation type="journal article" date="2014" name="Int. J. Syst. Evol. Microbiol.">
        <title>Complete genome sequence of Corynebacterium casei LMG S-19264T (=DSM 44701T), isolated from a smear-ripened cheese.</title>
        <authorList>
            <consortium name="US DOE Joint Genome Institute (JGI-PGF)"/>
            <person name="Walter F."/>
            <person name="Albersmeier A."/>
            <person name="Kalinowski J."/>
            <person name="Ruckert C."/>
        </authorList>
    </citation>
    <scope>NUCLEOTIDE SEQUENCE [LARGE SCALE GENOMIC DNA]</scope>
    <source>
        <strain evidence="3 4">CGMCC 1.16330</strain>
    </source>
</reference>
<name>A0A8J2Z9I6_9PROT</name>
<evidence type="ECO:0000256" key="1">
    <source>
        <dbReference type="SAM" id="MobiDB-lite"/>
    </source>
</evidence>
<evidence type="ECO:0000256" key="2">
    <source>
        <dbReference type="SAM" id="Phobius"/>
    </source>
</evidence>
<dbReference type="RefSeq" id="WP_188898822.1">
    <property type="nucleotide sequence ID" value="NZ_BMKS01000002.1"/>
</dbReference>
<keyword evidence="2" id="KW-0812">Transmembrane</keyword>
<dbReference type="Proteomes" id="UP000597507">
    <property type="component" value="Unassembled WGS sequence"/>
</dbReference>
<gene>
    <name evidence="3" type="ORF">GCM10010964_09250</name>
</gene>
<keyword evidence="2" id="KW-0472">Membrane</keyword>
<dbReference type="AlphaFoldDB" id="A0A8J2Z9I6"/>
<accession>A0A8J2Z9I6</accession>
<organism evidence="3 4">
    <name type="scientific">Caldovatus sediminis</name>
    <dbReference type="NCBI Taxonomy" id="2041189"/>
    <lineage>
        <taxon>Bacteria</taxon>
        <taxon>Pseudomonadati</taxon>
        <taxon>Pseudomonadota</taxon>
        <taxon>Alphaproteobacteria</taxon>
        <taxon>Acetobacterales</taxon>
        <taxon>Roseomonadaceae</taxon>
        <taxon>Caldovatus</taxon>
    </lineage>
</organism>
<feature type="transmembrane region" description="Helical" evidence="2">
    <location>
        <begin position="20"/>
        <end position="47"/>
    </location>
</feature>
<evidence type="ECO:0000313" key="3">
    <source>
        <dbReference type="EMBL" id="GGG23245.1"/>
    </source>
</evidence>
<protein>
    <submittedName>
        <fullName evidence="3">Uncharacterized protein</fullName>
    </submittedName>
</protein>
<proteinExistence type="predicted"/>
<sequence length="88" mass="8838">MLLPPLPGMRTLGMGMAGLAVGGAFAAGMALGAALGAAGAGGAWIACRMMRRRGRWRDEDRIEGMPPAAGPNPGDDSPQLPIGEAPVV</sequence>
<keyword evidence="2" id="KW-1133">Transmembrane helix</keyword>
<evidence type="ECO:0000313" key="4">
    <source>
        <dbReference type="Proteomes" id="UP000597507"/>
    </source>
</evidence>
<dbReference type="EMBL" id="BMKS01000002">
    <property type="protein sequence ID" value="GGG23245.1"/>
    <property type="molecule type" value="Genomic_DNA"/>
</dbReference>
<feature type="region of interest" description="Disordered" evidence="1">
    <location>
        <begin position="57"/>
        <end position="88"/>
    </location>
</feature>